<comment type="caution">
    <text evidence="1">The sequence shown here is derived from an EMBL/GenBank/DDBJ whole genome shotgun (WGS) entry which is preliminary data.</text>
</comment>
<dbReference type="AlphaFoldDB" id="X1RED5"/>
<dbReference type="EMBL" id="BARW01002931">
    <property type="protein sequence ID" value="GAI61495.1"/>
    <property type="molecule type" value="Genomic_DNA"/>
</dbReference>
<accession>X1RED5</accession>
<protein>
    <submittedName>
        <fullName evidence="1">Uncharacterized protein</fullName>
    </submittedName>
</protein>
<evidence type="ECO:0000313" key="1">
    <source>
        <dbReference type="EMBL" id="GAI61495.1"/>
    </source>
</evidence>
<proteinExistence type="predicted"/>
<gene>
    <name evidence="1" type="ORF">S12H4_07811</name>
</gene>
<organism evidence="1">
    <name type="scientific">marine sediment metagenome</name>
    <dbReference type="NCBI Taxonomy" id="412755"/>
    <lineage>
        <taxon>unclassified sequences</taxon>
        <taxon>metagenomes</taxon>
        <taxon>ecological metagenomes</taxon>
    </lineage>
</organism>
<name>X1RED5_9ZZZZ</name>
<sequence>QNPGGWGAAKVGGRQLKTLSGWSGVIYSPVPSRFLVFPGGFISPGDGQNSVHPGQLPQVRRLGIYESETGHIDKSGYLSASLPAGTPVGRK</sequence>
<feature type="non-terminal residue" evidence="1">
    <location>
        <position position="1"/>
    </location>
</feature>
<reference evidence="1" key="1">
    <citation type="journal article" date="2014" name="Front. Microbiol.">
        <title>High frequency of phylogenetically diverse reductive dehalogenase-homologous genes in deep subseafloor sedimentary metagenomes.</title>
        <authorList>
            <person name="Kawai M."/>
            <person name="Futagami T."/>
            <person name="Toyoda A."/>
            <person name="Takaki Y."/>
            <person name="Nishi S."/>
            <person name="Hori S."/>
            <person name="Arai W."/>
            <person name="Tsubouchi T."/>
            <person name="Morono Y."/>
            <person name="Uchiyama I."/>
            <person name="Ito T."/>
            <person name="Fujiyama A."/>
            <person name="Inagaki F."/>
            <person name="Takami H."/>
        </authorList>
    </citation>
    <scope>NUCLEOTIDE SEQUENCE</scope>
    <source>
        <strain evidence="1">Expedition CK06-06</strain>
    </source>
</reference>